<feature type="transmembrane region" description="Helical" evidence="11">
    <location>
        <begin position="391"/>
        <end position="414"/>
    </location>
</feature>
<evidence type="ECO:0000256" key="5">
    <source>
        <dbReference type="ARBA" id="ARBA00023053"/>
    </source>
</evidence>
<evidence type="ECO:0000313" key="14">
    <source>
        <dbReference type="EMBL" id="CAP35174.2"/>
    </source>
</evidence>
<dbReference type="InParanoid" id="A8XR77"/>
<evidence type="ECO:0000256" key="6">
    <source>
        <dbReference type="ARBA" id="ARBA00023065"/>
    </source>
</evidence>
<keyword evidence="2 9" id="KW-0813">Transport</keyword>
<keyword evidence="15" id="KW-1185">Reference proteome</keyword>
<proteinExistence type="inferred from homology"/>
<keyword evidence="8 9" id="KW-0739">Sodium transport</keyword>
<dbReference type="GO" id="GO:0071805">
    <property type="term" value="P:potassium ion transmembrane transport"/>
    <property type="evidence" value="ECO:0000318"/>
    <property type="project" value="GO_Central"/>
</dbReference>
<reference evidence="14 15" key="2">
    <citation type="journal article" date="2011" name="PLoS Genet.">
        <title>Caenorhabditis briggsae recombinant inbred line genotypes reveal inter-strain incompatibility and the evolution of recombination.</title>
        <authorList>
            <person name="Ross J.A."/>
            <person name="Koboldt D.C."/>
            <person name="Staisch J.E."/>
            <person name="Chamberlin H.M."/>
            <person name="Gupta B.P."/>
            <person name="Miller R.D."/>
            <person name="Baird S.E."/>
            <person name="Haag E.S."/>
        </authorList>
    </citation>
    <scope>NUCLEOTIDE SEQUENCE [LARGE SCALE GENOMIC DNA]</scope>
    <source>
        <strain evidence="14 15">AF16</strain>
    </source>
</reference>
<dbReference type="PROSITE" id="PS51257">
    <property type="entry name" value="PROKAR_LIPOPROTEIN"/>
    <property type="match status" value="1"/>
</dbReference>
<comment type="similarity">
    <text evidence="9">Belongs to the monovalent cation:proton antiporter 1 (CPA1) transporter (TC 2.A.36) family.</text>
</comment>
<feature type="transmembrane region" description="Helical" evidence="11">
    <location>
        <begin position="199"/>
        <end position="225"/>
    </location>
</feature>
<dbReference type="OMA" id="LVNEREW"/>
<evidence type="ECO:0000259" key="13">
    <source>
        <dbReference type="Pfam" id="PF00999"/>
    </source>
</evidence>
<feature type="transmembrane region" description="Helical" evidence="11">
    <location>
        <begin position="109"/>
        <end position="125"/>
    </location>
</feature>
<comment type="subcellular location">
    <subcellularLocation>
        <location evidence="1">Membrane</location>
        <topology evidence="1">Multi-pass membrane protein</topology>
    </subcellularLocation>
</comment>
<dbReference type="NCBIfam" id="TIGR00840">
    <property type="entry name" value="b_cpa1"/>
    <property type="match status" value="1"/>
</dbReference>
<feature type="transmembrane region" description="Helical" evidence="11">
    <location>
        <begin position="237"/>
        <end position="256"/>
    </location>
</feature>
<dbReference type="InterPro" id="IPR018422">
    <property type="entry name" value="Cation/H_exchanger_CPA1"/>
</dbReference>
<feature type="transmembrane region" description="Helical" evidence="11">
    <location>
        <begin position="426"/>
        <end position="450"/>
    </location>
</feature>
<evidence type="ECO:0000256" key="1">
    <source>
        <dbReference type="ARBA" id="ARBA00004141"/>
    </source>
</evidence>
<feature type="signal peptide" evidence="12">
    <location>
        <begin position="1"/>
        <end position="20"/>
    </location>
</feature>
<dbReference type="GO" id="GO:0016323">
    <property type="term" value="C:basolateral plasma membrane"/>
    <property type="evidence" value="ECO:0007669"/>
    <property type="project" value="EnsemblMetazoa"/>
</dbReference>
<dbReference type="InterPro" id="IPR004709">
    <property type="entry name" value="NaH_exchanger"/>
</dbReference>
<dbReference type="PANTHER" id="PTHR10110">
    <property type="entry name" value="SODIUM/HYDROGEN EXCHANGER"/>
    <property type="match status" value="1"/>
</dbReference>
<feature type="region of interest" description="Disordered" evidence="10">
    <location>
        <begin position="759"/>
        <end position="797"/>
    </location>
</feature>
<dbReference type="GO" id="GO:0030421">
    <property type="term" value="P:defecation"/>
    <property type="evidence" value="ECO:0007669"/>
    <property type="project" value="EnsemblMetazoa"/>
</dbReference>
<keyword evidence="9" id="KW-0050">Antiport</keyword>
<keyword evidence="5" id="KW-0915">Sodium</keyword>
<feature type="transmembrane region" description="Helical" evidence="11">
    <location>
        <begin position="471"/>
        <end position="489"/>
    </location>
</feature>
<dbReference type="Gene3D" id="6.10.140.1330">
    <property type="match status" value="1"/>
</dbReference>
<evidence type="ECO:0000256" key="4">
    <source>
        <dbReference type="ARBA" id="ARBA00022989"/>
    </source>
</evidence>
<keyword evidence="12" id="KW-0732">Signal</keyword>
<evidence type="ECO:0000256" key="3">
    <source>
        <dbReference type="ARBA" id="ARBA00022692"/>
    </source>
</evidence>
<dbReference type="PANTHER" id="PTHR10110:SF126">
    <property type="entry name" value="NA(+)_H(+) EXCHANGER PROTEIN 7"/>
    <property type="match status" value="1"/>
</dbReference>
<feature type="chain" id="PRO_5002730884" description="Sodium/hydrogen exchanger" evidence="12">
    <location>
        <begin position="21"/>
        <end position="797"/>
    </location>
</feature>
<name>A8XR77_CAEBR</name>
<keyword evidence="7 11" id="KW-0472">Membrane</keyword>
<reference evidence="14 15" key="1">
    <citation type="journal article" date="2003" name="PLoS Biol.">
        <title>The genome sequence of Caenorhabditis briggsae: a platform for comparative genomics.</title>
        <authorList>
            <person name="Stein L.D."/>
            <person name="Bao Z."/>
            <person name="Blasiar D."/>
            <person name="Blumenthal T."/>
            <person name="Brent M.R."/>
            <person name="Chen N."/>
            <person name="Chinwalla A."/>
            <person name="Clarke L."/>
            <person name="Clee C."/>
            <person name="Coghlan A."/>
            <person name="Coulson A."/>
            <person name="D'Eustachio P."/>
            <person name="Fitch D.H."/>
            <person name="Fulton L.A."/>
            <person name="Fulton R.E."/>
            <person name="Griffiths-Jones S."/>
            <person name="Harris T.W."/>
            <person name="Hillier L.W."/>
            <person name="Kamath R."/>
            <person name="Kuwabara P.E."/>
            <person name="Mardis E.R."/>
            <person name="Marra M.A."/>
            <person name="Miner T.L."/>
            <person name="Minx P."/>
            <person name="Mullikin J.C."/>
            <person name="Plumb R.W."/>
            <person name="Rogers J."/>
            <person name="Schein J.E."/>
            <person name="Sohrmann M."/>
            <person name="Spieth J."/>
            <person name="Stajich J.E."/>
            <person name="Wei C."/>
            <person name="Willey D."/>
            <person name="Wilson R.K."/>
            <person name="Durbin R."/>
            <person name="Waterston R.H."/>
        </authorList>
    </citation>
    <scope>NUCLEOTIDE SEQUENCE [LARGE SCALE GENOMIC DNA]</scope>
    <source>
        <strain evidence="14 15">AF16</strain>
    </source>
</reference>
<evidence type="ECO:0000256" key="8">
    <source>
        <dbReference type="ARBA" id="ARBA00023201"/>
    </source>
</evidence>
<dbReference type="GO" id="GO:0005886">
    <property type="term" value="C:plasma membrane"/>
    <property type="evidence" value="ECO:0000318"/>
    <property type="project" value="GO_Central"/>
</dbReference>
<feature type="transmembrane region" description="Helical" evidence="11">
    <location>
        <begin position="358"/>
        <end position="379"/>
    </location>
</feature>
<feature type="transmembrane region" description="Helical" evidence="11">
    <location>
        <begin position="265"/>
        <end position="287"/>
    </location>
</feature>
<dbReference type="EMBL" id="HE600959">
    <property type="protein sequence ID" value="CAP35174.2"/>
    <property type="molecule type" value="Genomic_DNA"/>
</dbReference>
<feature type="transmembrane region" description="Helical" evidence="11">
    <location>
        <begin position="299"/>
        <end position="322"/>
    </location>
</feature>
<evidence type="ECO:0000256" key="11">
    <source>
        <dbReference type="SAM" id="Phobius"/>
    </source>
</evidence>
<evidence type="ECO:0000256" key="2">
    <source>
        <dbReference type="ARBA" id="ARBA00022448"/>
    </source>
</evidence>
<feature type="transmembrane region" description="Helical" evidence="11">
    <location>
        <begin position="495"/>
        <end position="518"/>
    </location>
</feature>
<feature type="domain" description="Cation/H+ exchanger transmembrane" evidence="13">
    <location>
        <begin position="123"/>
        <end position="520"/>
    </location>
</feature>
<sequence length="797" mass="90134">MRAHWIQLVVTCLLITYGCCQDVAMDSNSSLIEQTDRSDLLGQMMEKVNDLKMTEDELKTFLHLLKSNVSDDYSDEHVLEEHGHAAGNDSSHGGFHVFSFHWEYVKNDMVLVLFFIVIGLFKLGYHHTRFTKKILPESCCLIIIGVIFGFFFIGDDTHQSIKFLEFSTKVFFFYLLPPIILESAYSLKDRAFIDNIGTILLYAVLGTVLNIVLLAAALLILIWVGVMGEINLSAMDIFTFSSLVAAVDPVAVLAVFQEVSVNKMLYFMVFGESLFNDAVTIVCYNLAIEFQTLPEFTWFHGLLGFVKFACVAIGGLIIGLICGAISSFITKFTTDVRVVEPVILFGMAYLAYLTSEMFHFSGIIALIACGLFQTHYACCNVSYKSFTSVMYITKVASTLCESLIFIILGVMLVNEREWFWEDWHPVFSAVSVILCVVVRFGVTFFLTYIVNKFTGGVRHISFQEQFIMSYGGLRGAVSFSLAFMITSSADVKNTILGATYAVILFTNILQGSTIKLFVKWLNIRLAKKDDHFRLFNEFNSGMVHHLSQGIEGVCANKNMSIIVSSRNYYAWKLLIFQNKCSDFSKKYVRPILEKNYDANAKKEGKLVELNRAVAMREALNNSPSQSSFKRQQTLDEMAESGALPHDLMDEDHHHAGKVHTDREEIDERANELLKDVSTIRSLMNNPYEECYLDRNLTHEEEKEKARAKMKSLKSRAFNISSVRKTIGFFGKKKSVRRNATQQGLIHSAIATLGVQSVDRPSTSTRVSVEDEEQGLTMREMEEEHPLMTIKETEETSF</sequence>
<evidence type="ECO:0000256" key="12">
    <source>
        <dbReference type="SAM" id="SignalP"/>
    </source>
</evidence>
<keyword evidence="4 11" id="KW-1133">Transmembrane helix</keyword>
<dbReference type="WormBase" id="CBG17545">
    <property type="protein sequence ID" value="CBP10589"/>
    <property type="gene ID" value="WBGene00037143"/>
    <property type="gene designation" value="Cbr-pbo-4"/>
</dbReference>
<feature type="transmembrane region" description="Helical" evidence="11">
    <location>
        <begin position="166"/>
        <end position="187"/>
    </location>
</feature>
<dbReference type="PRINTS" id="PR01084">
    <property type="entry name" value="NAHEXCHNGR"/>
</dbReference>
<evidence type="ECO:0000256" key="9">
    <source>
        <dbReference type="RuleBase" id="RU003722"/>
    </source>
</evidence>
<evidence type="ECO:0000256" key="10">
    <source>
        <dbReference type="SAM" id="MobiDB-lite"/>
    </source>
</evidence>
<protein>
    <recommendedName>
        <fullName evidence="9">Sodium/hydrogen exchanger</fullName>
    </recommendedName>
</protein>
<dbReference type="GO" id="GO:1904731">
    <property type="term" value="P:positive regulation of intestinal lipid absorption"/>
    <property type="evidence" value="ECO:0007669"/>
    <property type="project" value="EnsemblMetazoa"/>
</dbReference>
<dbReference type="GO" id="GO:0098719">
    <property type="term" value="P:sodium ion import across plasma membrane"/>
    <property type="evidence" value="ECO:0000318"/>
    <property type="project" value="GO_Central"/>
</dbReference>
<dbReference type="HOGENOM" id="CLU_005912_4_3_1"/>
<evidence type="ECO:0000256" key="7">
    <source>
        <dbReference type="ARBA" id="ARBA00023136"/>
    </source>
</evidence>
<dbReference type="GO" id="GO:0045989">
    <property type="term" value="P:positive regulation of striated muscle contraction"/>
    <property type="evidence" value="ECO:0007669"/>
    <property type="project" value="EnsemblMetazoa"/>
</dbReference>
<evidence type="ECO:0000313" key="16">
    <source>
        <dbReference type="WormBase" id="CBG17545"/>
    </source>
</evidence>
<accession>A8XR77</accession>
<keyword evidence="3 9" id="KW-0812">Transmembrane</keyword>
<gene>
    <name evidence="16" type="primary">pbo-4</name>
    <name evidence="14" type="synonym">Cbr-pbo-4</name>
    <name evidence="16" type="ORF">CBG17545</name>
    <name evidence="14" type="ORF">CBG_17545</name>
</gene>
<feature type="transmembrane region" description="Helical" evidence="11">
    <location>
        <begin position="334"/>
        <end position="352"/>
    </location>
</feature>
<dbReference type="FunCoup" id="A8XR77">
    <property type="interactions" value="271"/>
</dbReference>
<feature type="transmembrane region" description="Helical" evidence="11">
    <location>
        <begin position="134"/>
        <end position="154"/>
    </location>
</feature>
<dbReference type="GO" id="GO:0015386">
    <property type="term" value="F:potassium:proton antiporter activity"/>
    <property type="evidence" value="ECO:0000318"/>
    <property type="project" value="GO_Central"/>
</dbReference>
<dbReference type="Pfam" id="PF00999">
    <property type="entry name" value="Na_H_Exchanger"/>
    <property type="match status" value="1"/>
</dbReference>
<dbReference type="GO" id="GO:0051453">
    <property type="term" value="P:regulation of intracellular pH"/>
    <property type="evidence" value="ECO:0000318"/>
    <property type="project" value="GO_Central"/>
</dbReference>
<feature type="compositionally biased region" description="Basic and acidic residues" evidence="10">
    <location>
        <begin position="778"/>
        <end position="797"/>
    </location>
</feature>
<organism evidence="14 15">
    <name type="scientific">Caenorhabditis briggsae</name>
    <dbReference type="NCBI Taxonomy" id="6238"/>
    <lineage>
        <taxon>Eukaryota</taxon>
        <taxon>Metazoa</taxon>
        <taxon>Ecdysozoa</taxon>
        <taxon>Nematoda</taxon>
        <taxon>Chromadorea</taxon>
        <taxon>Rhabditida</taxon>
        <taxon>Rhabditina</taxon>
        <taxon>Rhabditomorpha</taxon>
        <taxon>Rhabditoidea</taxon>
        <taxon>Rhabditidae</taxon>
        <taxon>Peloderinae</taxon>
        <taxon>Caenorhabditis</taxon>
    </lineage>
</organism>
<dbReference type="AlphaFoldDB" id="A8XR77"/>
<dbReference type="eggNOG" id="KOG1966">
    <property type="taxonomic scope" value="Eukaryota"/>
</dbReference>
<dbReference type="InterPro" id="IPR006153">
    <property type="entry name" value="Cation/H_exchanger_TM"/>
</dbReference>
<keyword evidence="6 9" id="KW-0406">Ion transport</keyword>
<dbReference type="STRING" id="6238.A8XR77"/>
<evidence type="ECO:0000313" key="15">
    <source>
        <dbReference type="Proteomes" id="UP000008549"/>
    </source>
</evidence>
<dbReference type="GO" id="GO:0015385">
    <property type="term" value="F:sodium:proton antiporter activity"/>
    <property type="evidence" value="ECO:0000318"/>
    <property type="project" value="GO_Central"/>
</dbReference>
<dbReference type="Proteomes" id="UP000008549">
    <property type="component" value="Unassembled WGS sequence"/>
</dbReference>
<dbReference type="GO" id="GO:0010877">
    <property type="term" value="P:lipid transport involved in lipid storage"/>
    <property type="evidence" value="ECO:0007669"/>
    <property type="project" value="EnsemblMetazoa"/>
</dbReference>